<dbReference type="PANTHER" id="PTHR13748:SF62">
    <property type="entry name" value="COBW DOMAIN-CONTAINING PROTEIN"/>
    <property type="match status" value="1"/>
</dbReference>
<feature type="domain" description="CobW/HypB/UreG nucleotide-binding" evidence="1">
    <location>
        <begin position="3"/>
        <end position="161"/>
    </location>
</feature>
<organism evidence="2 3">
    <name type="scientific">Canicola haemoglobinophilus</name>
    <dbReference type="NCBI Taxonomy" id="733"/>
    <lineage>
        <taxon>Bacteria</taxon>
        <taxon>Pseudomonadati</taxon>
        <taxon>Pseudomonadota</taxon>
        <taxon>Gammaproteobacteria</taxon>
        <taxon>Pasteurellales</taxon>
        <taxon>Pasteurellaceae</taxon>
        <taxon>Canicola</taxon>
    </lineage>
</organism>
<accession>A0A1V4AZA5</accession>
<dbReference type="CDD" id="cd03112">
    <property type="entry name" value="CobW-like"/>
    <property type="match status" value="1"/>
</dbReference>
<dbReference type="EMBL" id="UGHF01000001">
    <property type="protein sequence ID" value="STO59237.1"/>
    <property type="molecule type" value="Genomic_DNA"/>
</dbReference>
<dbReference type="RefSeq" id="WP_158077976.1">
    <property type="nucleotide sequence ID" value="NZ_MUXZ01000032.1"/>
</dbReference>
<dbReference type="Pfam" id="PF02492">
    <property type="entry name" value="cobW"/>
    <property type="match status" value="1"/>
</dbReference>
<dbReference type="PANTHER" id="PTHR13748">
    <property type="entry name" value="COBW-RELATED"/>
    <property type="match status" value="1"/>
</dbReference>
<protein>
    <submittedName>
        <fullName evidence="2">Uncharacterized GTP-binding protein YjiA</fullName>
    </submittedName>
</protein>
<evidence type="ECO:0000313" key="2">
    <source>
        <dbReference type="EMBL" id="STO59237.1"/>
    </source>
</evidence>
<gene>
    <name evidence="2" type="primary">yjiA</name>
    <name evidence="2" type="ORF">NCTC1659_00484</name>
</gene>
<dbReference type="Gene3D" id="3.40.50.300">
    <property type="entry name" value="P-loop containing nucleotide triphosphate hydrolases"/>
    <property type="match status" value="1"/>
</dbReference>
<dbReference type="SUPFAM" id="SSF52540">
    <property type="entry name" value="P-loop containing nucleoside triphosphate hydrolases"/>
    <property type="match status" value="1"/>
</dbReference>
<dbReference type="Proteomes" id="UP000254329">
    <property type="component" value="Unassembled WGS sequence"/>
</dbReference>
<name>A0A1V4AZA5_9PAST</name>
<dbReference type="InterPro" id="IPR027417">
    <property type="entry name" value="P-loop_NTPase"/>
</dbReference>
<evidence type="ECO:0000259" key="1">
    <source>
        <dbReference type="Pfam" id="PF02492"/>
    </source>
</evidence>
<proteinExistence type="predicted"/>
<dbReference type="STRING" id="733.B0186_09585"/>
<keyword evidence="3" id="KW-1185">Reference proteome</keyword>
<dbReference type="InterPro" id="IPR003495">
    <property type="entry name" value="CobW/HypB/UreG_nucleotide-bd"/>
</dbReference>
<dbReference type="GO" id="GO:0005737">
    <property type="term" value="C:cytoplasm"/>
    <property type="evidence" value="ECO:0007669"/>
    <property type="project" value="TreeGrafter"/>
</dbReference>
<dbReference type="InterPro" id="IPR051316">
    <property type="entry name" value="Zinc-reg_GTPase_activator"/>
</dbReference>
<dbReference type="AlphaFoldDB" id="A0A1V4AZA5"/>
<sequence length="308" mass="34935">MKIILVSGFLGSGKTSFIQEMIKKTGKRFAIVENEFGTLGFDGELLKNQNEDLKVWELTEGCICCSLGLDFTYSILTIANSINPDYLIIEPSGVAWPSKIIRQLEKITYEQIQFAPPITIVDAKHFRESKQKFADYFRDQLAVAGTVVLSKSENLDTEDFLSIQQELNLNAQVLFPTEHYQNWQTDTWLSLLEREVKVDAKSDEKQVFLSFKPIAEKQKSELENIAIEQINLASIEQLSHSLLLLTTGLCGKIARVKGYCQIQQQWVKFDLVDNEYAITGCEPMQNQGVVVIGMDLKPALIQNLFNIR</sequence>
<reference evidence="2 3" key="1">
    <citation type="submission" date="2018-06" db="EMBL/GenBank/DDBJ databases">
        <authorList>
            <consortium name="Pathogen Informatics"/>
            <person name="Doyle S."/>
        </authorList>
    </citation>
    <scope>NUCLEOTIDE SEQUENCE [LARGE SCALE GENOMIC DNA]</scope>
    <source>
        <strain evidence="2 3">NCTC1659</strain>
    </source>
</reference>
<evidence type="ECO:0000313" key="3">
    <source>
        <dbReference type="Proteomes" id="UP000254329"/>
    </source>
</evidence>